<dbReference type="InterPro" id="IPR000595">
    <property type="entry name" value="cNMP-bd_dom"/>
</dbReference>
<dbReference type="SUPFAM" id="SSF52091">
    <property type="entry name" value="SpoIIaa-like"/>
    <property type="match status" value="1"/>
</dbReference>
<feature type="binding site" evidence="7">
    <location>
        <position position="252"/>
    </location>
    <ligand>
        <name>substrate</name>
    </ligand>
</feature>
<feature type="binding site" evidence="7">
    <location>
        <position position="234"/>
    </location>
    <ligand>
        <name>substrate</name>
    </ligand>
</feature>
<dbReference type="GO" id="GO:0006543">
    <property type="term" value="P:L-glutamine catabolic process"/>
    <property type="evidence" value="ECO:0007669"/>
    <property type="project" value="TreeGrafter"/>
</dbReference>
<dbReference type="InterPro" id="IPR036513">
    <property type="entry name" value="STAS_dom_sf"/>
</dbReference>
<feature type="binding site" evidence="7">
    <location>
        <position position="114"/>
    </location>
    <ligand>
        <name>substrate</name>
    </ligand>
</feature>
<keyword evidence="4 7" id="KW-0378">Hydrolase</keyword>
<evidence type="ECO:0000256" key="3">
    <source>
        <dbReference type="ARBA" id="ARBA00012918"/>
    </source>
</evidence>
<dbReference type="AlphaFoldDB" id="A0A178LGX6"/>
<comment type="similarity">
    <text evidence="1 7">Belongs to the glutaminase family.</text>
</comment>
<keyword evidence="7" id="KW-0007">Acetylation</keyword>
<dbReference type="InterPro" id="IPR012338">
    <property type="entry name" value="Beta-lactam/transpept-like"/>
</dbReference>
<dbReference type="PROSITE" id="PS50801">
    <property type="entry name" value="STAS"/>
    <property type="match status" value="1"/>
</dbReference>
<dbReference type="Pfam" id="PF01740">
    <property type="entry name" value="STAS"/>
    <property type="match status" value="1"/>
</dbReference>
<dbReference type="InterPro" id="IPR014710">
    <property type="entry name" value="RmlC-like_jellyroll"/>
</dbReference>
<dbReference type="PROSITE" id="PS50042">
    <property type="entry name" value="CNMP_BINDING_3"/>
    <property type="match status" value="1"/>
</dbReference>
<reference evidence="10 11" key="1">
    <citation type="submission" date="2016-04" db="EMBL/GenBank/DDBJ databases">
        <title>Draft Genome Sequences of Staphylococcus capitis Strain H36, S. capitis Strain H65, S. cohnii Strain H62, S. hominis Strain H69, Mycobacterium iranicum Strain H39, Plantibacter sp. Strain H53, Pseudomonas oryzihabitans Strain H72, and Microbacterium sp. Strain H83, isolated from residential settings.</title>
        <authorList>
            <person name="Lymperopoulou D."/>
            <person name="Adams R.I."/>
            <person name="Lindow S."/>
            <person name="Coil D.A."/>
            <person name="Jospin G."/>
            <person name="Eisen J.A."/>
        </authorList>
    </citation>
    <scope>NUCLEOTIDE SEQUENCE [LARGE SCALE GENOMIC DNA]</scope>
    <source>
        <strain evidence="10 11">H39</strain>
    </source>
</reference>
<accession>A0A178LGX6</accession>
<dbReference type="Gene3D" id="3.30.750.24">
    <property type="entry name" value="STAS domain"/>
    <property type="match status" value="1"/>
</dbReference>
<comment type="subunit">
    <text evidence="2 7">Homotetramer.</text>
</comment>
<feature type="domain" description="Cyclic nucleotide-binding" evidence="8">
    <location>
        <begin position="476"/>
        <end position="571"/>
    </location>
</feature>
<dbReference type="SUPFAM" id="SSF56601">
    <property type="entry name" value="beta-lactamase/transpeptidase-like"/>
    <property type="match status" value="1"/>
</dbReference>
<evidence type="ECO:0000256" key="5">
    <source>
        <dbReference type="ARBA" id="ARBA00049534"/>
    </source>
</evidence>
<dbReference type="EMBL" id="LWCS01000068">
    <property type="protein sequence ID" value="OAN29550.1"/>
    <property type="molecule type" value="Genomic_DNA"/>
</dbReference>
<dbReference type="Pfam" id="PF00027">
    <property type="entry name" value="cNMP_binding"/>
    <property type="match status" value="1"/>
</dbReference>
<feature type="domain" description="STAS" evidence="9">
    <location>
        <begin position="340"/>
        <end position="413"/>
    </location>
</feature>
<dbReference type="InterPro" id="IPR018490">
    <property type="entry name" value="cNMP-bd_dom_sf"/>
</dbReference>
<comment type="catalytic activity">
    <reaction evidence="5 7">
        <text>L-glutamine + H2O = L-glutamate + NH4(+)</text>
        <dbReference type="Rhea" id="RHEA:15889"/>
        <dbReference type="ChEBI" id="CHEBI:15377"/>
        <dbReference type="ChEBI" id="CHEBI:28938"/>
        <dbReference type="ChEBI" id="CHEBI:29985"/>
        <dbReference type="ChEBI" id="CHEBI:58359"/>
        <dbReference type="EC" id="3.5.1.2"/>
    </reaction>
</comment>
<name>A0A178LGX6_MYCIR</name>
<dbReference type="Pfam" id="PF04960">
    <property type="entry name" value="Glutaminase"/>
    <property type="match status" value="1"/>
</dbReference>
<dbReference type="NCBIfam" id="TIGR03814">
    <property type="entry name" value="Gln_ase"/>
    <property type="match status" value="1"/>
</dbReference>
<feature type="binding site" evidence="7">
    <location>
        <position position="64"/>
    </location>
    <ligand>
        <name>substrate</name>
    </ligand>
</feature>
<organism evidence="10 11">
    <name type="scientific">Mycolicibacterium iranicum</name>
    <name type="common">Mycobacterium iranicum</name>
    <dbReference type="NCBI Taxonomy" id="912594"/>
    <lineage>
        <taxon>Bacteria</taxon>
        <taxon>Bacillati</taxon>
        <taxon>Actinomycetota</taxon>
        <taxon>Actinomycetes</taxon>
        <taxon>Mycobacteriales</taxon>
        <taxon>Mycobacteriaceae</taxon>
        <taxon>Mycolicibacterium</taxon>
    </lineage>
</organism>
<dbReference type="SUPFAM" id="SSF51206">
    <property type="entry name" value="cAMP-binding domain-like"/>
    <property type="match status" value="1"/>
</dbReference>
<evidence type="ECO:0000313" key="11">
    <source>
        <dbReference type="Proteomes" id="UP000078396"/>
    </source>
</evidence>
<evidence type="ECO:0000313" key="10">
    <source>
        <dbReference type="EMBL" id="OAN29550.1"/>
    </source>
</evidence>
<evidence type="ECO:0000256" key="1">
    <source>
        <dbReference type="ARBA" id="ARBA00011076"/>
    </source>
</evidence>
<sequence>MRLPLEGELRSIFDEVARMSTGEVANYIPALSAADPDWFGVSIVTVDGQRYDLGDVEQTFTIQSVSKPFAYAIALEDNGVEAVLQRVGVEPSGDPFNAIELDLATHRPHNPMVNAGAILTTSLLTADAIDTGFARFAGRQLSVDDEVWTSERDSGDRNRAIAYLMRSFGMLAADVQTSLDTYFRQCSLLTDTRDLATMGATLANGGINPVTGELAVTGSNVPRVLSVMSTCGMYDYAGEWLYSVGLPAKSGVAGAVVAVLPGQFGLAVFSPRLDAHGNSVRGIAFCQLLSEHFGLHLFSPSSSDRSVVRAAYGGDAVRSKRQRIAEHEVLLKQAGHTTRVLELQGQLRFGSCEVLSRAIAELHEAEVIILDFRRVTTVDGSVGRLMSATAMMVEAAGATLVLTGAPGDFVHQLGAKTFETLADALEWREDEILTRAGVDTDPPRTPLADVEAMRGVDPSFLPVIEAAGRFCGFGIGEFVFHEGEPADRIYCLVSGLVDIVLVRDGSLLRIRTFGPGTTFGDMAALYGGTRTAGVRSATDSLCFEIEVVALEELCRDRPDVLLAIHKNLARALTDRVRQLSDEVRALQ</sequence>
<evidence type="ECO:0000256" key="4">
    <source>
        <dbReference type="ARBA" id="ARBA00022801"/>
    </source>
</evidence>
<dbReference type="GO" id="GO:0004359">
    <property type="term" value="F:glutaminase activity"/>
    <property type="evidence" value="ECO:0007669"/>
    <property type="project" value="UniProtKB-UniRule"/>
</dbReference>
<dbReference type="PANTHER" id="PTHR12544:SF29">
    <property type="entry name" value="GLUTAMINASE"/>
    <property type="match status" value="1"/>
</dbReference>
<gene>
    <name evidence="7" type="primary">glsA</name>
    <name evidence="10" type="ORF">A4X20_29860</name>
</gene>
<feature type="binding site" evidence="7">
    <location>
        <position position="151"/>
    </location>
    <ligand>
        <name>substrate</name>
    </ligand>
</feature>
<dbReference type="Gene3D" id="3.40.710.10">
    <property type="entry name" value="DD-peptidase/beta-lactamase superfamily"/>
    <property type="match status" value="1"/>
</dbReference>
<evidence type="ECO:0000259" key="8">
    <source>
        <dbReference type="PROSITE" id="PS50042"/>
    </source>
</evidence>
<dbReference type="HAMAP" id="MF_00313">
    <property type="entry name" value="Glutaminase"/>
    <property type="match status" value="1"/>
</dbReference>
<protein>
    <recommendedName>
        <fullName evidence="6 7">Glutaminase</fullName>
        <ecNumber evidence="3 7">3.5.1.2</ecNumber>
    </recommendedName>
</protein>
<dbReference type="EC" id="3.5.1.2" evidence="3 7"/>
<proteinExistence type="inferred from homology"/>
<dbReference type="InterPro" id="IPR015868">
    <property type="entry name" value="Glutaminase"/>
</dbReference>
<evidence type="ECO:0000256" key="2">
    <source>
        <dbReference type="ARBA" id="ARBA00011881"/>
    </source>
</evidence>
<evidence type="ECO:0000256" key="7">
    <source>
        <dbReference type="HAMAP-Rule" id="MF_00313"/>
    </source>
</evidence>
<dbReference type="FunFam" id="3.40.710.10:FF:000005">
    <property type="entry name" value="Glutaminase"/>
    <property type="match status" value="1"/>
</dbReference>
<dbReference type="Gene3D" id="2.60.120.10">
    <property type="entry name" value="Jelly Rolls"/>
    <property type="match status" value="1"/>
</dbReference>
<feature type="binding site" evidence="7">
    <location>
        <position position="182"/>
    </location>
    <ligand>
        <name>substrate</name>
    </ligand>
</feature>
<dbReference type="PANTHER" id="PTHR12544">
    <property type="entry name" value="GLUTAMINASE"/>
    <property type="match status" value="1"/>
</dbReference>
<evidence type="ECO:0000259" key="9">
    <source>
        <dbReference type="PROSITE" id="PS50801"/>
    </source>
</evidence>
<dbReference type="GO" id="GO:0006537">
    <property type="term" value="P:glutamate biosynthetic process"/>
    <property type="evidence" value="ECO:0007669"/>
    <property type="project" value="TreeGrafter"/>
</dbReference>
<dbReference type="SMART" id="SM00100">
    <property type="entry name" value="cNMP"/>
    <property type="match status" value="1"/>
</dbReference>
<comment type="caution">
    <text evidence="10">The sequence shown here is derived from an EMBL/GenBank/DDBJ whole genome shotgun (WGS) entry which is preliminary data.</text>
</comment>
<dbReference type="InterPro" id="IPR002645">
    <property type="entry name" value="STAS_dom"/>
</dbReference>
<dbReference type="Proteomes" id="UP000078396">
    <property type="component" value="Unassembled WGS sequence"/>
</dbReference>
<feature type="binding site" evidence="7">
    <location>
        <position position="158"/>
    </location>
    <ligand>
        <name>substrate</name>
    </ligand>
</feature>
<dbReference type="CDD" id="cd00038">
    <property type="entry name" value="CAP_ED"/>
    <property type="match status" value="1"/>
</dbReference>
<evidence type="ECO:0000256" key="6">
    <source>
        <dbReference type="ARBA" id="ARBA00070405"/>
    </source>
</evidence>